<dbReference type="SUPFAM" id="SSF51445">
    <property type="entry name" value="(Trans)glycosidases"/>
    <property type="match status" value="1"/>
</dbReference>
<feature type="domain" description="DUF5110" evidence="5">
    <location>
        <begin position="787"/>
        <end position="854"/>
    </location>
</feature>
<dbReference type="Pfam" id="PF21365">
    <property type="entry name" value="Glyco_hydro_31_3rd"/>
    <property type="match status" value="1"/>
</dbReference>
<dbReference type="Pfam" id="PF01055">
    <property type="entry name" value="Glyco_hydro_31_2nd"/>
    <property type="match status" value="1"/>
</dbReference>
<dbReference type="GO" id="GO:0061634">
    <property type="term" value="F:alpha-D-xyloside xylohydrolase"/>
    <property type="evidence" value="ECO:0007669"/>
    <property type="project" value="UniProtKB-EC"/>
</dbReference>
<feature type="domain" description="Glycoside hydrolase family 31 TIM barrel" evidence="3">
    <location>
        <begin position="364"/>
        <end position="674"/>
    </location>
</feature>
<keyword evidence="8" id="KW-1185">Reference proteome</keyword>
<dbReference type="PANTHER" id="PTHR43863:SF2">
    <property type="entry name" value="MALTASE-GLUCOAMYLASE"/>
    <property type="match status" value="1"/>
</dbReference>
<dbReference type="InterPro" id="IPR013780">
    <property type="entry name" value="Glyco_hydro_b"/>
</dbReference>
<dbReference type="CDD" id="cd14752">
    <property type="entry name" value="GH31_N"/>
    <property type="match status" value="1"/>
</dbReference>
<evidence type="ECO:0000313" key="8">
    <source>
        <dbReference type="Proteomes" id="UP000570514"/>
    </source>
</evidence>
<organism evidence="7 8">
    <name type="scientific">Rhizomicrobium palustre</name>
    <dbReference type="NCBI Taxonomy" id="189966"/>
    <lineage>
        <taxon>Bacteria</taxon>
        <taxon>Pseudomonadati</taxon>
        <taxon>Pseudomonadota</taxon>
        <taxon>Alphaproteobacteria</taxon>
        <taxon>Micropepsales</taxon>
        <taxon>Micropepsaceae</taxon>
        <taxon>Rhizomicrobium</taxon>
    </lineage>
</organism>
<dbReference type="InterPro" id="IPR025887">
    <property type="entry name" value="Glyco_hydro_31_N_dom"/>
</dbReference>
<keyword evidence="2 7" id="KW-0378">Hydrolase</keyword>
<feature type="domain" description="Glycosyl hydrolase family 31 C-terminal" evidence="6">
    <location>
        <begin position="682"/>
        <end position="770"/>
    </location>
</feature>
<dbReference type="CDD" id="cd06591">
    <property type="entry name" value="GH31_xylosidase_XylS"/>
    <property type="match status" value="1"/>
</dbReference>
<dbReference type="InterPro" id="IPR011013">
    <property type="entry name" value="Gal_mutarotase_sf_dom"/>
</dbReference>
<proteinExistence type="inferred from homology"/>
<comment type="caution">
    <text evidence="7">The sequence shown here is derived from an EMBL/GenBank/DDBJ whole genome shotgun (WGS) entry which is preliminary data.</text>
</comment>
<dbReference type="InterPro" id="IPR051816">
    <property type="entry name" value="Glycosyl_Hydrolase_31"/>
</dbReference>
<dbReference type="InterPro" id="IPR048395">
    <property type="entry name" value="Glyco_hydro_31_C"/>
</dbReference>
<dbReference type="SUPFAM" id="SSF51011">
    <property type="entry name" value="Glycosyl hydrolase domain"/>
    <property type="match status" value="1"/>
</dbReference>
<sequence>MGTADKTTQPIGQVADLTRRGTLQLCGAAVAAVSAEAKGRSPAGHGFSRDAAGSPLHITALSDRALRIQVGPFFKPSTILLSDKTIPFAAKEETAGEVVLRMKSISCRLNTETGRLSFFDGRGTRILAEGVRSLTPSKLQDQNTLIAEQGFVSPADERLFGTGQFQDGFLNLRGLSRRLTQVNTQISLPFLLSSKGYGLLWHNTGLMELNPRGTMLKPARVPFEGGSTTVSVTTTVGAAEIKRSLAAFECAFEVPESGRYGFLLDVGNAMASKYHVEIDGKVLVDFANFWLPPTTSFFADLARGAHKLRVVGDSKDAPWLSFGKVEDTTVLRSPVSEGVDYIVIAGPSAEDIIAEYRRLTGAAPMLPKWAYGYIHCRERYKSSEEILTNAKMFRARNIPMDVMVQDWQYWGKYGWNAMQFDEADYPDPAGMIGELHRIKARFMVSVWSKVDPSSDVGKALAKRNCYISGTTWIDFFNPDCAAAYWGAMSHKLVPLGIDAWWQDATEPENDDLAGRKTAAGPGEIVRLQYPIQVNRTVYEGLRRDAPDRRVMILSRCAFLGQQRYASATWSGDIGCDWETLRRQIPAGLNMMAAGYPYWTVDAGGFFRPGKSQYTDPAYHELFSRWLQFAAFLPLMRVHGYQTTTEPWHYGAEVEARTRATIELRYRLLPYIYSAAAAVTRKGSTLLRPLVLDFAQDPKALDQTTSFMFGKAIHVAPVLAAGVKSWSVYLPKNDGGWYDFWTGEHRDGGAEHDIAAPIDRIPLHVRAGGIVPLGPVVQSTAEADGRDLTIRVYPGADGRFELYEDEGTNYNYEKGAFATISFTWKNQSRELIISARKGRFPGMLERRSFHVAVAGQGEGKPVAYDGKEMRLQF</sequence>
<dbReference type="Gene3D" id="2.60.40.1760">
    <property type="entry name" value="glycosyl hydrolase (family 31)"/>
    <property type="match status" value="1"/>
</dbReference>
<evidence type="ECO:0000256" key="2">
    <source>
        <dbReference type="RuleBase" id="RU361185"/>
    </source>
</evidence>
<dbReference type="Proteomes" id="UP000570514">
    <property type="component" value="Unassembled WGS sequence"/>
</dbReference>
<dbReference type="GO" id="GO:0005975">
    <property type="term" value="P:carbohydrate metabolic process"/>
    <property type="evidence" value="ECO:0007669"/>
    <property type="project" value="InterPro"/>
</dbReference>
<keyword evidence="2 7" id="KW-0326">Glycosidase</keyword>
<evidence type="ECO:0000259" key="3">
    <source>
        <dbReference type="Pfam" id="PF01055"/>
    </source>
</evidence>
<name>A0A846N180_9PROT</name>
<dbReference type="InterPro" id="IPR017853">
    <property type="entry name" value="GH"/>
</dbReference>
<comment type="similarity">
    <text evidence="1 2">Belongs to the glycosyl hydrolase 31 family.</text>
</comment>
<dbReference type="GO" id="GO:0030246">
    <property type="term" value="F:carbohydrate binding"/>
    <property type="evidence" value="ECO:0007669"/>
    <property type="project" value="InterPro"/>
</dbReference>
<gene>
    <name evidence="7" type="ORF">FHS83_002310</name>
</gene>
<evidence type="ECO:0000259" key="6">
    <source>
        <dbReference type="Pfam" id="PF21365"/>
    </source>
</evidence>
<dbReference type="PANTHER" id="PTHR43863">
    <property type="entry name" value="HYDROLASE, PUTATIVE (AFU_ORTHOLOGUE AFUA_1G03140)-RELATED"/>
    <property type="match status" value="1"/>
</dbReference>
<dbReference type="RefSeq" id="WP_167083116.1">
    <property type="nucleotide sequence ID" value="NZ_BAAADC010000001.1"/>
</dbReference>
<dbReference type="EMBL" id="JAASRM010000001">
    <property type="protein sequence ID" value="NIK88992.1"/>
    <property type="molecule type" value="Genomic_DNA"/>
</dbReference>
<evidence type="ECO:0000259" key="5">
    <source>
        <dbReference type="Pfam" id="PF17137"/>
    </source>
</evidence>
<dbReference type="SUPFAM" id="SSF74650">
    <property type="entry name" value="Galactose mutarotase-like"/>
    <property type="match status" value="1"/>
</dbReference>
<dbReference type="Pfam" id="PF17137">
    <property type="entry name" value="DUF5110"/>
    <property type="match status" value="1"/>
</dbReference>
<dbReference type="InterPro" id="IPR000322">
    <property type="entry name" value="Glyco_hydro_31_TIM"/>
</dbReference>
<dbReference type="Pfam" id="PF13802">
    <property type="entry name" value="Gal_mutarotas_2"/>
    <property type="match status" value="1"/>
</dbReference>
<dbReference type="InterPro" id="IPR033403">
    <property type="entry name" value="DUF5110"/>
</dbReference>
<evidence type="ECO:0000259" key="4">
    <source>
        <dbReference type="Pfam" id="PF13802"/>
    </source>
</evidence>
<dbReference type="Gene3D" id="3.20.20.80">
    <property type="entry name" value="Glycosidases"/>
    <property type="match status" value="1"/>
</dbReference>
<feature type="domain" description="Glycoside hydrolase family 31 N-terminal" evidence="4">
    <location>
        <begin position="55"/>
        <end position="205"/>
    </location>
</feature>
<reference evidence="7 8" key="1">
    <citation type="submission" date="2020-03" db="EMBL/GenBank/DDBJ databases">
        <title>Genomic Encyclopedia of Type Strains, Phase IV (KMG-IV): sequencing the most valuable type-strain genomes for metagenomic binning, comparative biology and taxonomic classification.</title>
        <authorList>
            <person name="Goeker M."/>
        </authorList>
    </citation>
    <scope>NUCLEOTIDE SEQUENCE [LARGE SCALE GENOMIC DNA]</scope>
    <source>
        <strain evidence="7 8">DSM 19867</strain>
    </source>
</reference>
<protein>
    <submittedName>
        <fullName evidence="7">Alpha-D-xyloside xylohydrolase</fullName>
        <ecNumber evidence="7">3.2.1.177</ecNumber>
    </submittedName>
</protein>
<evidence type="ECO:0000256" key="1">
    <source>
        <dbReference type="ARBA" id="ARBA00007806"/>
    </source>
</evidence>
<dbReference type="EC" id="3.2.1.177" evidence="7"/>
<evidence type="ECO:0000313" key="7">
    <source>
        <dbReference type="EMBL" id="NIK88992.1"/>
    </source>
</evidence>
<dbReference type="AlphaFoldDB" id="A0A846N180"/>
<accession>A0A846N180</accession>
<dbReference type="Gene3D" id="2.60.40.1180">
    <property type="entry name" value="Golgi alpha-mannosidase II"/>
    <property type="match status" value="2"/>
</dbReference>